<dbReference type="EMBL" id="KN831772">
    <property type="protein sequence ID" value="KIM45561.1"/>
    <property type="molecule type" value="Genomic_DNA"/>
</dbReference>
<dbReference type="PANTHER" id="PTHR16453:SF9">
    <property type="entry name" value="GATOR COMPLEX PROTEIN MIOS"/>
    <property type="match status" value="1"/>
</dbReference>
<evidence type="ECO:0000259" key="6">
    <source>
        <dbReference type="Pfam" id="PF21719"/>
    </source>
</evidence>
<dbReference type="Pfam" id="PF21720">
    <property type="entry name" value="MIOS_WD40"/>
    <property type="match status" value="2"/>
</dbReference>
<dbReference type="Gene3D" id="2.130.10.10">
    <property type="entry name" value="YVTN repeat-like/Quinoprotein amine dehydrogenase"/>
    <property type="match status" value="2"/>
</dbReference>
<dbReference type="GO" id="GO:1904263">
    <property type="term" value="P:positive regulation of TORC1 signaling"/>
    <property type="evidence" value="ECO:0007669"/>
    <property type="project" value="TreeGrafter"/>
</dbReference>
<feature type="region of interest" description="Disordered" evidence="4">
    <location>
        <begin position="328"/>
        <end position="388"/>
    </location>
</feature>
<feature type="domain" description="MIOS-like alpha-solenoid" evidence="6">
    <location>
        <begin position="822"/>
        <end position="957"/>
    </location>
</feature>
<organism evidence="7 8">
    <name type="scientific">Hebeloma cylindrosporum</name>
    <dbReference type="NCBI Taxonomy" id="76867"/>
    <lineage>
        <taxon>Eukaryota</taxon>
        <taxon>Fungi</taxon>
        <taxon>Dikarya</taxon>
        <taxon>Basidiomycota</taxon>
        <taxon>Agaricomycotina</taxon>
        <taxon>Agaricomycetes</taxon>
        <taxon>Agaricomycetidae</taxon>
        <taxon>Agaricales</taxon>
        <taxon>Agaricineae</taxon>
        <taxon>Hymenogastraceae</taxon>
        <taxon>Hebeloma</taxon>
    </lineage>
</organism>
<evidence type="ECO:0000313" key="8">
    <source>
        <dbReference type="Proteomes" id="UP000053424"/>
    </source>
</evidence>
<dbReference type="GO" id="GO:0005737">
    <property type="term" value="C:cytoplasm"/>
    <property type="evidence" value="ECO:0007669"/>
    <property type="project" value="TreeGrafter"/>
</dbReference>
<feature type="compositionally biased region" description="Low complexity" evidence="4">
    <location>
        <begin position="371"/>
        <end position="384"/>
    </location>
</feature>
<comment type="similarity">
    <text evidence="1">Belongs to the WD repeat mio family.</text>
</comment>
<feature type="region of interest" description="Disordered" evidence="4">
    <location>
        <begin position="468"/>
        <end position="647"/>
    </location>
</feature>
<dbReference type="Proteomes" id="UP000053424">
    <property type="component" value="Unassembled WGS sequence"/>
</dbReference>
<dbReference type="Pfam" id="PF21719">
    <property type="entry name" value="MIOS_a-sol"/>
    <property type="match status" value="1"/>
</dbReference>
<keyword evidence="3" id="KW-0677">Repeat</keyword>
<evidence type="ECO:0000313" key="7">
    <source>
        <dbReference type="EMBL" id="KIM45561.1"/>
    </source>
</evidence>
<dbReference type="InterPro" id="IPR037593">
    <property type="entry name" value="MIOS/Sea4"/>
</dbReference>
<accession>A0A0C3CP27</accession>
<evidence type="ECO:0000256" key="2">
    <source>
        <dbReference type="ARBA" id="ARBA00022574"/>
    </source>
</evidence>
<reference evidence="7 8" key="1">
    <citation type="submission" date="2014-04" db="EMBL/GenBank/DDBJ databases">
        <authorList>
            <consortium name="DOE Joint Genome Institute"/>
            <person name="Kuo A."/>
            <person name="Gay G."/>
            <person name="Dore J."/>
            <person name="Kohler A."/>
            <person name="Nagy L.G."/>
            <person name="Floudas D."/>
            <person name="Copeland A."/>
            <person name="Barry K.W."/>
            <person name="Cichocki N."/>
            <person name="Veneault-Fourrey C."/>
            <person name="LaButti K."/>
            <person name="Lindquist E.A."/>
            <person name="Lipzen A."/>
            <person name="Lundell T."/>
            <person name="Morin E."/>
            <person name="Murat C."/>
            <person name="Sun H."/>
            <person name="Tunlid A."/>
            <person name="Henrissat B."/>
            <person name="Grigoriev I.V."/>
            <person name="Hibbett D.S."/>
            <person name="Martin F."/>
            <person name="Nordberg H.P."/>
            <person name="Cantor M.N."/>
            <person name="Hua S.X."/>
        </authorList>
    </citation>
    <scope>NUCLEOTIDE SEQUENCE [LARGE SCALE GENOMIC DNA]</scope>
    <source>
        <strain evidence="8">h7</strain>
    </source>
</reference>
<sequence length="1191" mass="131691">MVQPDKRLLWHPRHDNKFVVGGNSQITLYEWAAEYPEIRHVTSQHDLHFMKCFSWSPDPAFDDLIAVGLSTGKVDLIRLEAGKQAQRKNVLSSGPSVTLPVRNSRSCNALAFSNADPNYLAVGLDKVRGDSSLVIWDISSFAPTLSLPLNWFHDASFPPTTVVSPLQPRPHPQIPRIENQARVDPRILQQHAPTEVVSSLAFLPKSTHLLLAGISHRWLRLFDLRSPSIAPFNVASKVHGIATDPFDPHRIACVGDAVITIWDARRLNQPLLMFSERDAIADGARIKPGSTYANIEFSSTRRGCLATLEKDSAYVRFWDLTESRMYIPDPTARGGGSSDGETRSSRESNRATRRSWAANLPWPTGGGQSQPSPKESLSNSLELPPSQPSFVLADTRRTKYFPRSLASFALVPNSKRSLTSNVMVVNKDGDLELYAVHDTPKQITWSSRGDLALGAGFGMKVLEGYHDSEEDDGFSSDFNPHPQNQGSQQGRSAEIGEPSRSRSGPHTGPATRDPSRLRGRSTGKSSTHRGGLGAGASGTHILPGKGDDGNFTAHSSPAVKPTGLSATRPGKPRTYSPASARKHRSMERSVPTALGRRRSLSRTDTVPADEEPTTKGGFRRAAPPLGAERKAGQRALSRTREAKKQGLSHVVQNDISMIIRQRAKAAYGLTQPQHNAAVTQEDHELSDGSTQSLSELWSWLHHVQDVLCVPTPHVHGYDFSYQGVQGIWEGLKPSNTPSAHPHAVVDDTPIGHQRSLLLDAPPVGASHHAHATSSGNGTGHHSHRSRSPADDFHGDWSSALSVLAARRGVNRASWKPLVKTDKLIERQIALEVCGWSLREEEVVRSIKRWEKDGKLSKAACWLVFTGQYSKAVDLLMRSDDETHQMMSGTIAALAPSTSNSGLTRGVELREHYGRLILRLHDPYLRAMLAHLVLGDWNDVLDEEVIPFRERLSIAFQFLDDRALASYLRRMVDHACAHGDIDALIVTGLTPAGMKVLQAYVDRTGDVQTAAILSSYVCPQRFKDRRAERWLDAYRDLLDGFKLHRHRVSLDIERGQILHGAMQNGDMVPEDWVPRQILIRCHYCNKPVSNSATTLDPQQMGRPIACQNCARELPRCSVCLMTLSIVHDAAREVDLGYTHHRDTFDDAIVICQTCRHGGHAEHVLEWFFGEDSRRTRSVCAVADCDCRCAEEF</sequence>
<dbReference type="HOGENOM" id="CLU_005843_0_0_1"/>
<name>A0A0C3CP27_HEBCY</name>
<dbReference type="Pfam" id="PF17034">
    <property type="entry name" value="zinc_ribbon_16"/>
    <property type="match status" value="1"/>
</dbReference>
<dbReference type="InterPro" id="IPR036322">
    <property type="entry name" value="WD40_repeat_dom_sf"/>
</dbReference>
<dbReference type="SUPFAM" id="SSF50978">
    <property type="entry name" value="WD40 repeat-like"/>
    <property type="match status" value="1"/>
</dbReference>
<proteinExistence type="inferred from homology"/>
<dbReference type="CDD" id="cd16691">
    <property type="entry name" value="mRING-H2-C3H3C2_Mio"/>
    <property type="match status" value="1"/>
</dbReference>
<feature type="domain" description="GATOR2 complex protein MIO zinc-ribbon like" evidence="5">
    <location>
        <begin position="1101"/>
        <end position="1189"/>
    </location>
</feature>
<reference evidence="8" key="2">
    <citation type="submission" date="2015-01" db="EMBL/GenBank/DDBJ databases">
        <title>Evolutionary Origins and Diversification of the Mycorrhizal Mutualists.</title>
        <authorList>
            <consortium name="DOE Joint Genome Institute"/>
            <consortium name="Mycorrhizal Genomics Consortium"/>
            <person name="Kohler A."/>
            <person name="Kuo A."/>
            <person name="Nagy L.G."/>
            <person name="Floudas D."/>
            <person name="Copeland A."/>
            <person name="Barry K.W."/>
            <person name="Cichocki N."/>
            <person name="Veneault-Fourrey C."/>
            <person name="LaButti K."/>
            <person name="Lindquist E.A."/>
            <person name="Lipzen A."/>
            <person name="Lundell T."/>
            <person name="Morin E."/>
            <person name="Murat C."/>
            <person name="Riley R."/>
            <person name="Ohm R."/>
            <person name="Sun H."/>
            <person name="Tunlid A."/>
            <person name="Henrissat B."/>
            <person name="Grigoriev I.V."/>
            <person name="Hibbett D.S."/>
            <person name="Martin F."/>
        </authorList>
    </citation>
    <scope>NUCLEOTIDE SEQUENCE [LARGE SCALE GENOMIC DNA]</scope>
    <source>
        <strain evidence="8">h7</strain>
    </source>
</reference>
<dbReference type="STRING" id="686832.A0A0C3CP27"/>
<dbReference type="InterPro" id="IPR031488">
    <property type="entry name" value="Zn_ribbon_mio"/>
</dbReference>
<evidence type="ECO:0000256" key="3">
    <source>
        <dbReference type="ARBA" id="ARBA00022737"/>
    </source>
</evidence>
<evidence type="ECO:0000256" key="1">
    <source>
        <dbReference type="ARBA" id="ARBA00009713"/>
    </source>
</evidence>
<dbReference type="PANTHER" id="PTHR16453">
    <property type="entry name" value="WD40 DOMAIN-CONTAINING PROTEIN MIO FAMILY MEMBER"/>
    <property type="match status" value="1"/>
</dbReference>
<dbReference type="InterPro" id="IPR049092">
    <property type="entry name" value="MIOS_a-sol"/>
</dbReference>
<dbReference type="InterPro" id="IPR015943">
    <property type="entry name" value="WD40/YVTN_repeat-like_dom_sf"/>
</dbReference>
<dbReference type="OrthoDB" id="341486at2759"/>
<dbReference type="AlphaFoldDB" id="A0A0C3CP27"/>
<keyword evidence="8" id="KW-1185">Reference proteome</keyword>
<evidence type="ECO:0000259" key="5">
    <source>
        <dbReference type="Pfam" id="PF17034"/>
    </source>
</evidence>
<feature type="compositionally biased region" description="Basic and acidic residues" evidence="4">
    <location>
        <begin position="340"/>
        <end position="350"/>
    </location>
</feature>
<evidence type="ECO:0000256" key="4">
    <source>
        <dbReference type="SAM" id="MobiDB-lite"/>
    </source>
</evidence>
<keyword evidence="2" id="KW-0853">WD repeat</keyword>
<gene>
    <name evidence="7" type="ORF">M413DRAFT_442232</name>
</gene>
<feature type="compositionally biased region" description="Polar residues" evidence="4">
    <location>
        <begin position="481"/>
        <end position="491"/>
    </location>
</feature>
<protein>
    <submittedName>
        <fullName evidence="7">Uncharacterized protein</fullName>
    </submittedName>
</protein>
<feature type="region of interest" description="Disordered" evidence="4">
    <location>
        <begin position="763"/>
        <end position="790"/>
    </location>
</feature>